<protein>
    <submittedName>
        <fullName evidence="1">Uncharacterized protein</fullName>
    </submittedName>
</protein>
<accession>A0ABX1SJM6</accession>
<reference evidence="1 2" key="1">
    <citation type="submission" date="2020-04" db="EMBL/GenBank/DDBJ databases">
        <authorList>
            <person name="Klaysubun C."/>
            <person name="Duangmal K."/>
            <person name="Lipun K."/>
        </authorList>
    </citation>
    <scope>NUCLEOTIDE SEQUENCE [LARGE SCALE GENOMIC DNA]</scope>
    <source>
        <strain evidence="1 2">K10HN5</strain>
    </source>
</reference>
<comment type="caution">
    <text evidence="1">The sequence shown here is derived from an EMBL/GenBank/DDBJ whole genome shotgun (WGS) entry which is preliminary data.</text>
</comment>
<keyword evidence="2" id="KW-1185">Reference proteome</keyword>
<proteinExistence type="predicted"/>
<dbReference type="RefSeq" id="WP_169384187.1">
    <property type="nucleotide sequence ID" value="NZ_JAAXLA010000063.1"/>
</dbReference>
<name>A0ABX1SJM6_9PSEU</name>
<organism evidence="1 2">
    <name type="scientific">Pseudonocardia acidicola</name>
    <dbReference type="NCBI Taxonomy" id="2724939"/>
    <lineage>
        <taxon>Bacteria</taxon>
        <taxon>Bacillati</taxon>
        <taxon>Actinomycetota</taxon>
        <taxon>Actinomycetes</taxon>
        <taxon>Pseudonocardiales</taxon>
        <taxon>Pseudonocardiaceae</taxon>
        <taxon>Pseudonocardia</taxon>
    </lineage>
</organism>
<sequence>MTTGDPDIDRVLTLIAAGVASVADADGGFVPAEAADVIALSTPGTVLRQMLALALPALLIDLYGPPEPPAPLEQTTN</sequence>
<dbReference type="EMBL" id="JAAXLA010000063">
    <property type="protein sequence ID" value="NMI00723.1"/>
    <property type="molecule type" value="Genomic_DNA"/>
</dbReference>
<gene>
    <name evidence="1" type="ORF">HF526_25950</name>
</gene>
<evidence type="ECO:0000313" key="1">
    <source>
        <dbReference type="EMBL" id="NMI00723.1"/>
    </source>
</evidence>
<dbReference type="Proteomes" id="UP000820669">
    <property type="component" value="Unassembled WGS sequence"/>
</dbReference>
<evidence type="ECO:0000313" key="2">
    <source>
        <dbReference type="Proteomes" id="UP000820669"/>
    </source>
</evidence>